<reference evidence="3 4" key="1">
    <citation type="journal article" date="2018" name="Mol. Biol. Evol.">
        <title>Broad Genomic Sampling Reveals a Smut Pathogenic Ancestry of the Fungal Clade Ustilaginomycotina.</title>
        <authorList>
            <person name="Kijpornyongpan T."/>
            <person name="Mondo S.J."/>
            <person name="Barry K."/>
            <person name="Sandor L."/>
            <person name="Lee J."/>
            <person name="Lipzen A."/>
            <person name="Pangilinan J."/>
            <person name="LaButti K."/>
            <person name="Hainaut M."/>
            <person name="Henrissat B."/>
            <person name="Grigoriev I.V."/>
            <person name="Spatafora J.W."/>
            <person name="Aime M.C."/>
        </authorList>
    </citation>
    <scope>NUCLEOTIDE SEQUENCE [LARGE SCALE GENOMIC DNA]</scope>
    <source>
        <strain evidence="3 4">MCA 4198</strain>
    </source>
</reference>
<feature type="signal peptide" evidence="2">
    <location>
        <begin position="1"/>
        <end position="17"/>
    </location>
</feature>
<sequence length="125" mass="13616">MLHCCFFLCILLALGAAAKTIAAVSEAEQDHGSQHLERRARQKARPSSTATSNVAPKESINRSNVAPKKSINRCNIAPKESINRCNVGPHDSTVRSERALAIFFIAKTLPLARIFFSGFDSLPPL</sequence>
<dbReference type="RefSeq" id="XP_025374209.1">
    <property type="nucleotide sequence ID" value="XM_025520151.1"/>
</dbReference>
<dbReference type="GeneID" id="37042067"/>
<proteinExistence type="predicted"/>
<dbReference type="EMBL" id="KZ819641">
    <property type="protein sequence ID" value="PWN87011.1"/>
    <property type="molecule type" value="Genomic_DNA"/>
</dbReference>
<accession>A0A316YCU2</accession>
<evidence type="ECO:0000313" key="3">
    <source>
        <dbReference type="EMBL" id="PWN87011.1"/>
    </source>
</evidence>
<dbReference type="AlphaFoldDB" id="A0A316YCU2"/>
<evidence type="ECO:0008006" key="5">
    <source>
        <dbReference type="Google" id="ProtNLM"/>
    </source>
</evidence>
<dbReference type="Proteomes" id="UP000245768">
    <property type="component" value="Unassembled WGS sequence"/>
</dbReference>
<organism evidence="3 4">
    <name type="scientific">Acaromyces ingoldii</name>
    <dbReference type="NCBI Taxonomy" id="215250"/>
    <lineage>
        <taxon>Eukaryota</taxon>
        <taxon>Fungi</taxon>
        <taxon>Dikarya</taxon>
        <taxon>Basidiomycota</taxon>
        <taxon>Ustilaginomycotina</taxon>
        <taxon>Exobasidiomycetes</taxon>
        <taxon>Exobasidiales</taxon>
        <taxon>Cryptobasidiaceae</taxon>
        <taxon>Acaromyces</taxon>
    </lineage>
</organism>
<keyword evidence="4" id="KW-1185">Reference proteome</keyword>
<feature type="compositionally biased region" description="Polar residues" evidence="1">
    <location>
        <begin position="45"/>
        <end position="54"/>
    </location>
</feature>
<feature type="chain" id="PRO_5016425432" description="Secreted protein" evidence="2">
    <location>
        <begin position="18"/>
        <end position="125"/>
    </location>
</feature>
<evidence type="ECO:0000313" key="4">
    <source>
        <dbReference type="Proteomes" id="UP000245768"/>
    </source>
</evidence>
<evidence type="ECO:0000256" key="2">
    <source>
        <dbReference type="SAM" id="SignalP"/>
    </source>
</evidence>
<dbReference type="InParanoid" id="A0A316YCU2"/>
<protein>
    <recommendedName>
        <fullName evidence="5">Secreted protein</fullName>
    </recommendedName>
</protein>
<keyword evidence="2" id="KW-0732">Signal</keyword>
<gene>
    <name evidence="3" type="ORF">FA10DRAFT_262798</name>
</gene>
<evidence type="ECO:0000256" key="1">
    <source>
        <dbReference type="SAM" id="MobiDB-lite"/>
    </source>
</evidence>
<feature type="compositionally biased region" description="Basic and acidic residues" evidence="1">
    <location>
        <begin position="28"/>
        <end position="39"/>
    </location>
</feature>
<name>A0A316YCU2_9BASI</name>
<feature type="region of interest" description="Disordered" evidence="1">
    <location>
        <begin position="28"/>
        <end position="66"/>
    </location>
</feature>